<dbReference type="OrthoDB" id="1443240at2"/>
<evidence type="ECO:0000313" key="2">
    <source>
        <dbReference type="Proteomes" id="UP000198480"/>
    </source>
</evidence>
<gene>
    <name evidence="1" type="ORF">SAMN06295967_1241</name>
</gene>
<dbReference type="Proteomes" id="UP000198480">
    <property type="component" value="Unassembled WGS sequence"/>
</dbReference>
<reference evidence="2" key="1">
    <citation type="submission" date="2017-06" db="EMBL/GenBank/DDBJ databases">
        <authorList>
            <person name="Varghese N."/>
            <person name="Submissions S."/>
        </authorList>
    </citation>
    <scope>NUCLEOTIDE SEQUENCE [LARGE SCALE GENOMIC DNA]</scope>
    <source>
        <strain evidence="2">5C</strain>
    </source>
</reference>
<accession>A0A239H355</accession>
<proteinExistence type="predicted"/>
<dbReference type="AlphaFoldDB" id="A0A239H355"/>
<dbReference type="RefSeq" id="WP_089242489.1">
    <property type="nucleotide sequence ID" value="NZ_FZOK01000024.1"/>
</dbReference>
<protein>
    <recommendedName>
        <fullName evidence="3">Por secretion system C-terminal sorting domain-containing protein</fullName>
    </recommendedName>
</protein>
<evidence type="ECO:0008006" key="3">
    <source>
        <dbReference type="Google" id="ProtNLM"/>
    </source>
</evidence>
<keyword evidence="2" id="KW-1185">Reference proteome</keyword>
<organism evidence="1 2">
    <name type="scientific">Belliella buryatensis</name>
    <dbReference type="NCBI Taxonomy" id="1500549"/>
    <lineage>
        <taxon>Bacteria</taxon>
        <taxon>Pseudomonadati</taxon>
        <taxon>Bacteroidota</taxon>
        <taxon>Cytophagia</taxon>
        <taxon>Cytophagales</taxon>
        <taxon>Cyclobacteriaceae</taxon>
        <taxon>Belliella</taxon>
    </lineage>
</organism>
<name>A0A239H355_9BACT</name>
<dbReference type="EMBL" id="FZOK01000024">
    <property type="protein sequence ID" value="SNS75807.1"/>
    <property type="molecule type" value="Genomic_DNA"/>
</dbReference>
<evidence type="ECO:0000313" key="1">
    <source>
        <dbReference type="EMBL" id="SNS75807.1"/>
    </source>
</evidence>
<sequence>MEKLNYIRFFLMVIITLLLPVFSYAQNCNQNNLNIQRIEFRDINGNPFDPDSEEYEVGDLVEGQIFVTFGGSSENAYSLRFFYDVYRNGVMDGDRREHCLFLNQNVPKGTPVFITNFTLRWGDLIEFKSIFMRWRTNDGGTSCPTEAGSNAQCYSDPDGEVVNTPFIPLPVVWHDLSAQAGPEEACVEIKWSTLKEWESSHFEIERSIQGVDRFEMIDQVPAVNFSFEITNYQFRDDKLPLNTTRVYYRLKQVDLDGKFEYSKVLMVNVNTKIQDSQVWRLFPNPLQGDNLRIALQDPNLYRGEELYVKVNTSQASFVYAISIPPNRQDIDISHITKNIPNGLLFVELFWGDKVETFKLIKR</sequence>